<evidence type="ECO:0000256" key="1">
    <source>
        <dbReference type="ARBA" id="ARBA00023002"/>
    </source>
</evidence>
<keyword evidence="1" id="KW-0560">Oxidoreductase</keyword>
<dbReference type="RefSeq" id="WP_189083483.1">
    <property type="nucleotide sequence ID" value="NZ_BMRJ01000001.1"/>
</dbReference>
<evidence type="ECO:0000259" key="2">
    <source>
        <dbReference type="Pfam" id="PF01266"/>
    </source>
</evidence>
<gene>
    <name evidence="3" type="ORF">GCM10010196_02320</name>
</gene>
<dbReference type="InterPro" id="IPR006076">
    <property type="entry name" value="FAD-dep_OxRdtase"/>
</dbReference>
<accession>A0A918C9H6</accession>
<dbReference type="PANTHER" id="PTHR13847:SF287">
    <property type="entry name" value="FAD-DEPENDENT OXIDOREDUCTASE DOMAIN-CONTAINING PROTEIN 1"/>
    <property type="match status" value="1"/>
</dbReference>
<reference evidence="3" key="1">
    <citation type="journal article" date="2014" name="Int. J. Syst. Evol. Microbiol.">
        <title>Complete genome sequence of Corynebacterium casei LMG S-19264T (=DSM 44701T), isolated from a smear-ripened cheese.</title>
        <authorList>
            <consortium name="US DOE Joint Genome Institute (JGI-PGF)"/>
            <person name="Walter F."/>
            <person name="Albersmeier A."/>
            <person name="Kalinowski J."/>
            <person name="Ruckert C."/>
        </authorList>
    </citation>
    <scope>NUCLEOTIDE SEQUENCE</scope>
    <source>
        <strain evidence="3">JCM 3346</strain>
    </source>
</reference>
<dbReference type="Proteomes" id="UP000610303">
    <property type="component" value="Unassembled WGS sequence"/>
</dbReference>
<comment type="caution">
    <text evidence="3">The sequence shown here is derived from an EMBL/GenBank/DDBJ whole genome shotgun (WGS) entry which is preliminary data.</text>
</comment>
<proteinExistence type="predicted"/>
<organism evidence="3 4">
    <name type="scientific">Agromyces mediolanus</name>
    <name type="common">Corynebacterium mediolanum</name>
    <dbReference type="NCBI Taxonomy" id="41986"/>
    <lineage>
        <taxon>Bacteria</taxon>
        <taxon>Bacillati</taxon>
        <taxon>Actinomycetota</taxon>
        <taxon>Actinomycetes</taxon>
        <taxon>Micrococcales</taxon>
        <taxon>Microbacteriaceae</taxon>
        <taxon>Agromyces</taxon>
    </lineage>
</organism>
<protein>
    <submittedName>
        <fullName evidence="3">Sarcosine oxidase subunit beta</fullName>
    </submittedName>
</protein>
<feature type="domain" description="FAD dependent oxidoreductase" evidence="2">
    <location>
        <begin position="7"/>
        <end position="372"/>
    </location>
</feature>
<evidence type="ECO:0000313" key="3">
    <source>
        <dbReference type="EMBL" id="GGR13322.1"/>
    </source>
</evidence>
<dbReference type="PANTHER" id="PTHR13847">
    <property type="entry name" value="SARCOSINE DEHYDROGENASE-RELATED"/>
    <property type="match status" value="1"/>
</dbReference>
<dbReference type="EMBL" id="BMRJ01000001">
    <property type="protein sequence ID" value="GGR13322.1"/>
    <property type="molecule type" value="Genomic_DNA"/>
</dbReference>
<dbReference type="Pfam" id="PF01266">
    <property type="entry name" value="DAO"/>
    <property type="match status" value="1"/>
</dbReference>
<dbReference type="AlphaFoldDB" id="A0A918C9H6"/>
<dbReference type="GO" id="GO:0005737">
    <property type="term" value="C:cytoplasm"/>
    <property type="evidence" value="ECO:0007669"/>
    <property type="project" value="TreeGrafter"/>
</dbReference>
<dbReference type="GO" id="GO:0016491">
    <property type="term" value="F:oxidoreductase activity"/>
    <property type="evidence" value="ECO:0007669"/>
    <property type="project" value="UniProtKB-KW"/>
</dbReference>
<dbReference type="InterPro" id="IPR036188">
    <property type="entry name" value="FAD/NAD-bd_sf"/>
</dbReference>
<dbReference type="SUPFAM" id="SSF51905">
    <property type="entry name" value="FAD/NAD(P)-binding domain"/>
    <property type="match status" value="1"/>
</dbReference>
<sequence>MSERYDSIVVGGGLLGAALAWMLAREGARVALLERDQLNQHASGQNAGSLHFQLEYRMVEHGWESARTAAEAMPLHLEAAREWAALGDELGESLGVAQQGGFMLAETAEQVEVLRRKTALEQEWGLDVRLLDGDEARRLAPYLSDSVLAAAFCPLEGKADTRIAGPALARGALRLGAEVRTRTEVVDLVPAGSGWAVHAVERSEAGERRLRLEADTVMLAAGVWTTRLGQLLDVSLPTIPLALMMSVSAPTAPFVPHLVQHAGTKLSLKQTGNGTVLIGGGWPARLPLAADGTPDLDSRPTLLQSSLVGNAAAAIGVVPRTASLPIVRSWVGTTTVTPDQLPLVGQVPGRPGVFVATGGSAFTLGPSFARSLIALADGRPPGIDLHPYDPARFERLSHARR</sequence>
<reference evidence="3" key="2">
    <citation type="submission" date="2020-09" db="EMBL/GenBank/DDBJ databases">
        <authorList>
            <person name="Sun Q."/>
            <person name="Ohkuma M."/>
        </authorList>
    </citation>
    <scope>NUCLEOTIDE SEQUENCE</scope>
    <source>
        <strain evidence="3">JCM 3346</strain>
    </source>
</reference>
<evidence type="ECO:0000313" key="4">
    <source>
        <dbReference type="Proteomes" id="UP000610303"/>
    </source>
</evidence>
<keyword evidence="4" id="KW-1185">Reference proteome</keyword>
<dbReference type="Gene3D" id="3.50.50.60">
    <property type="entry name" value="FAD/NAD(P)-binding domain"/>
    <property type="match status" value="1"/>
</dbReference>
<name>A0A918C9H6_AGRME</name>
<dbReference type="Gene3D" id="3.30.9.10">
    <property type="entry name" value="D-Amino Acid Oxidase, subunit A, domain 2"/>
    <property type="match status" value="1"/>
</dbReference>